<name>A0A9P9G0N6_FUSRE</name>
<evidence type="ECO:0000313" key="1">
    <source>
        <dbReference type="EMBL" id="KAH7230063.1"/>
    </source>
</evidence>
<protein>
    <submittedName>
        <fullName evidence="1">Uncharacterized protein</fullName>
    </submittedName>
</protein>
<organism evidence="1 2">
    <name type="scientific">Fusarium redolens</name>
    <dbReference type="NCBI Taxonomy" id="48865"/>
    <lineage>
        <taxon>Eukaryota</taxon>
        <taxon>Fungi</taxon>
        <taxon>Dikarya</taxon>
        <taxon>Ascomycota</taxon>
        <taxon>Pezizomycotina</taxon>
        <taxon>Sordariomycetes</taxon>
        <taxon>Hypocreomycetidae</taxon>
        <taxon>Hypocreales</taxon>
        <taxon>Nectriaceae</taxon>
        <taxon>Fusarium</taxon>
        <taxon>Fusarium redolens species complex</taxon>
    </lineage>
</organism>
<keyword evidence="2" id="KW-1185">Reference proteome</keyword>
<dbReference type="Proteomes" id="UP000720189">
    <property type="component" value="Unassembled WGS sequence"/>
</dbReference>
<gene>
    <name evidence="1" type="ORF">BKA55DRAFT_696623</name>
</gene>
<comment type="caution">
    <text evidence="1">The sequence shown here is derived from an EMBL/GenBank/DDBJ whole genome shotgun (WGS) entry which is preliminary data.</text>
</comment>
<evidence type="ECO:0000313" key="2">
    <source>
        <dbReference type="Proteomes" id="UP000720189"/>
    </source>
</evidence>
<dbReference type="EMBL" id="JAGMUX010000023">
    <property type="protein sequence ID" value="KAH7230063.1"/>
    <property type="molecule type" value="Genomic_DNA"/>
</dbReference>
<proteinExistence type="predicted"/>
<sequence>MPAKKPYLLISWPRPSSYNLPKRSFINLCCHALIIHHASAQHRHDVCYLKKPAAA</sequence>
<dbReference type="AlphaFoldDB" id="A0A9P9G0N6"/>
<dbReference type="RefSeq" id="XP_046042874.1">
    <property type="nucleotide sequence ID" value="XM_046200284.1"/>
</dbReference>
<dbReference type="GeneID" id="70230238"/>
<reference evidence="1" key="1">
    <citation type="journal article" date="2021" name="Nat. Commun.">
        <title>Genetic determinants of endophytism in the Arabidopsis root mycobiome.</title>
        <authorList>
            <person name="Mesny F."/>
            <person name="Miyauchi S."/>
            <person name="Thiergart T."/>
            <person name="Pickel B."/>
            <person name="Atanasova L."/>
            <person name="Karlsson M."/>
            <person name="Huettel B."/>
            <person name="Barry K.W."/>
            <person name="Haridas S."/>
            <person name="Chen C."/>
            <person name="Bauer D."/>
            <person name="Andreopoulos W."/>
            <person name="Pangilinan J."/>
            <person name="LaButti K."/>
            <person name="Riley R."/>
            <person name="Lipzen A."/>
            <person name="Clum A."/>
            <person name="Drula E."/>
            <person name="Henrissat B."/>
            <person name="Kohler A."/>
            <person name="Grigoriev I.V."/>
            <person name="Martin F.M."/>
            <person name="Hacquard S."/>
        </authorList>
    </citation>
    <scope>NUCLEOTIDE SEQUENCE</scope>
    <source>
        <strain evidence="1">MPI-CAGE-AT-0023</strain>
    </source>
</reference>
<accession>A0A9P9G0N6</accession>